<protein>
    <submittedName>
        <fullName evidence="7">Uncharacterized protein</fullName>
    </submittedName>
</protein>
<keyword evidence="3" id="KW-0574">Periplasm</keyword>
<comment type="subcellular location">
    <subcellularLocation>
        <location evidence="1">Periplasm</location>
    </subcellularLocation>
</comment>
<sequence>MRPRRVRLIAVDELCVRGRQEASKWLERSGVISPTRGRPPAFDVERVHALGPRRFFAGAVSERPPTPIDRMATVRDGIVETANAACRGRFDLLGYSRLSFGDPVDWHLDPISGRRAPFSHWSRLNVLDAAEVGGLVTLGQAYRLTGDERYGDAFARYVHQWLRANPPGVGINWASSLEVALRLIAWCWTLFLLRGSRALSPEIGAVMLGAIWAHAAHVERYLSSYFSPNTHLTGEALGLFYAGVLLAEGRQAARWRRRAAEILVQQSERQILPDGVYVEQSTCYQRYTIEIYLHYLILAARNELAVPAGVGERVQRMLDFLLAVRRPDGSVPSIGDADGGGLLPFARRAHDDFRGVFSTAAAWFGRPDYAWAAGGLAPETLWLLGPAAAPTLDALTATPPAAAPSRLFADGGYAVMRSGWAEDAHHLVFDVGPLGCPVSAGHGHADLLSIQASVFGAPYLTDPGTYGYMEPAWRNFFRGTAAHSTIVVDGAGQAAPAGPFVWRSRPRARLRTWLSTDAVDFADAEHDAYGRLADPVTHRRRVVFVKPRFWVIVDDLDGAAEHRVEARFQFAPIEVVLEATGWARARGTDGRGLRLQAFATAPLKTEVLDGDLAPIQGWIAPDYGRRQSAPVLVCSAVTRLPLRIVTLILPTEHPLASPPAVSPRLGEGSEPISLVFGNEEEMVVIGERDAAVERPGGGGHV</sequence>
<dbReference type="Gene3D" id="2.70.98.70">
    <property type="match status" value="1"/>
</dbReference>
<evidence type="ECO:0000259" key="5">
    <source>
        <dbReference type="Pfam" id="PF07940"/>
    </source>
</evidence>
<dbReference type="PANTHER" id="PTHR39210">
    <property type="entry name" value="HEPARIN-SULFATE LYASE"/>
    <property type="match status" value="1"/>
</dbReference>
<dbReference type="InterPro" id="IPR012480">
    <property type="entry name" value="Hepar_II_III_C"/>
</dbReference>
<evidence type="ECO:0000259" key="6">
    <source>
        <dbReference type="Pfam" id="PF16889"/>
    </source>
</evidence>
<feature type="domain" description="Heparinase II/III-like C-terminal" evidence="5">
    <location>
        <begin position="403"/>
        <end position="632"/>
    </location>
</feature>
<dbReference type="Proteomes" id="UP000318834">
    <property type="component" value="Unassembled WGS sequence"/>
</dbReference>
<proteinExistence type="predicted"/>
<keyword evidence="2" id="KW-0732">Signal</keyword>
<dbReference type="AlphaFoldDB" id="A0A537IT79"/>
<dbReference type="GO" id="GO:0016829">
    <property type="term" value="F:lyase activity"/>
    <property type="evidence" value="ECO:0007669"/>
    <property type="project" value="UniProtKB-KW"/>
</dbReference>
<evidence type="ECO:0000256" key="1">
    <source>
        <dbReference type="ARBA" id="ARBA00004418"/>
    </source>
</evidence>
<dbReference type="Pfam" id="PF16889">
    <property type="entry name" value="Hepar_II_III_N"/>
    <property type="match status" value="1"/>
</dbReference>
<name>A0A537IT79_9BACT</name>
<accession>A0A537IT79</accession>
<dbReference type="InterPro" id="IPR031680">
    <property type="entry name" value="Hepar_II_III_N"/>
</dbReference>
<dbReference type="InterPro" id="IPR008929">
    <property type="entry name" value="Chondroitin_lyas"/>
</dbReference>
<reference evidence="7 8" key="1">
    <citation type="journal article" date="2019" name="Nat. Microbiol.">
        <title>Mediterranean grassland soil C-N compound turnover is dependent on rainfall and depth, and is mediated by genomically divergent microorganisms.</title>
        <authorList>
            <person name="Diamond S."/>
            <person name="Andeer P.F."/>
            <person name="Li Z."/>
            <person name="Crits-Christoph A."/>
            <person name="Burstein D."/>
            <person name="Anantharaman K."/>
            <person name="Lane K.R."/>
            <person name="Thomas B.C."/>
            <person name="Pan C."/>
            <person name="Northen T.R."/>
            <person name="Banfield J.F."/>
        </authorList>
    </citation>
    <scope>NUCLEOTIDE SEQUENCE [LARGE SCALE GENOMIC DNA]</scope>
    <source>
        <strain evidence="7">NP_8</strain>
    </source>
</reference>
<evidence type="ECO:0000313" key="7">
    <source>
        <dbReference type="EMBL" id="TMI74533.1"/>
    </source>
</evidence>
<evidence type="ECO:0000256" key="4">
    <source>
        <dbReference type="ARBA" id="ARBA00023239"/>
    </source>
</evidence>
<keyword evidence="4" id="KW-0456">Lyase</keyword>
<comment type="caution">
    <text evidence="7">The sequence shown here is derived from an EMBL/GenBank/DDBJ whole genome shotgun (WGS) entry which is preliminary data.</text>
</comment>
<dbReference type="SUPFAM" id="SSF48230">
    <property type="entry name" value="Chondroitin AC/alginate lyase"/>
    <property type="match status" value="1"/>
</dbReference>
<gene>
    <name evidence="7" type="ORF">E6H05_08045</name>
</gene>
<dbReference type="EMBL" id="VBAP01000057">
    <property type="protein sequence ID" value="TMI74533.1"/>
    <property type="molecule type" value="Genomic_DNA"/>
</dbReference>
<evidence type="ECO:0000313" key="8">
    <source>
        <dbReference type="Proteomes" id="UP000318834"/>
    </source>
</evidence>
<dbReference type="Pfam" id="PF07940">
    <property type="entry name" value="Hepar_II_III_C"/>
    <property type="match status" value="1"/>
</dbReference>
<feature type="domain" description="Heparin-sulfate lyase N-terminal" evidence="6">
    <location>
        <begin position="95"/>
        <end position="337"/>
    </location>
</feature>
<evidence type="ECO:0000256" key="2">
    <source>
        <dbReference type="ARBA" id="ARBA00022729"/>
    </source>
</evidence>
<dbReference type="GO" id="GO:0042597">
    <property type="term" value="C:periplasmic space"/>
    <property type="evidence" value="ECO:0007669"/>
    <property type="project" value="UniProtKB-SubCell"/>
</dbReference>
<dbReference type="Gene3D" id="1.50.10.100">
    <property type="entry name" value="Chondroitin AC/alginate lyase"/>
    <property type="match status" value="1"/>
</dbReference>
<evidence type="ECO:0000256" key="3">
    <source>
        <dbReference type="ARBA" id="ARBA00022764"/>
    </source>
</evidence>
<organism evidence="7 8">
    <name type="scientific">Candidatus Segetimicrobium genomatis</name>
    <dbReference type="NCBI Taxonomy" id="2569760"/>
    <lineage>
        <taxon>Bacteria</taxon>
        <taxon>Bacillati</taxon>
        <taxon>Candidatus Sysuimicrobiota</taxon>
        <taxon>Candidatus Sysuimicrobiia</taxon>
        <taxon>Candidatus Sysuimicrobiales</taxon>
        <taxon>Candidatus Segetimicrobiaceae</taxon>
        <taxon>Candidatus Segetimicrobium</taxon>
    </lineage>
</organism>
<dbReference type="PANTHER" id="PTHR39210:SF1">
    <property type="entry name" value="HEPARIN-SULFATE LYASE"/>
    <property type="match status" value="1"/>
</dbReference>